<evidence type="ECO:0000313" key="13">
    <source>
        <dbReference type="Proteomes" id="UP000432516"/>
    </source>
</evidence>
<dbReference type="Proteomes" id="UP000315827">
    <property type="component" value="Unassembled WGS sequence"/>
</dbReference>
<dbReference type="GeneID" id="93525774"/>
<evidence type="ECO:0000313" key="8">
    <source>
        <dbReference type="EMBL" id="QJE27771.1"/>
    </source>
</evidence>
<dbReference type="EMBL" id="CYXP01000001">
    <property type="protein sequence ID" value="CUM74858.1"/>
    <property type="molecule type" value="Genomic_DNA"/>
</dbReference>
<keyword evidence="1" id="KW-0805">Transcription regulation</keyword>
<gene>
    <name evidence="5" type="primary">araC_1</name>
    <name evidence="5" type="ORF">ERS852429_00363</name>
    <name evidence="9" type="ORF">FSA05_00580</name>
    <name evidence="7" type="ORF">GKD68_03775</name>
    <name evidence="8" type="ORF">HHO38_05240</name>
    <name evidence="10" type="ORF">P2T59_05040</name>
    <name evidence="6" type="ORF">PN612_19315</name>
</gene>
<evidence type="ECO:0000313" key="6">
    <source>
        <dbReference type="EMBL" id="MDB9140642.1"/>
    </source>
</evidence>
<dbReference type="EMBL" id="WKNE01000002">
    <property type="protein sequence ID" value="MRZ53867.1"/>
    <property type="molecule type" value="Genomic_DNA"/>
</dbReference>
<reference evidence="8 14" key="4">
    <citation type="submission" date="2020-04" db="EMBL/GenBank/DDBJ databases">
        <title>Complete Genomes and Methylome analysis of CBBP consortium that reverse antibiotic-induced susceptibility to vancomycin-resistant Enterococcus faecium infection.</title>
        <authorList>
            <person name="Fomenkov A."/>
            <person name="Zhang Z."/>
            <person name="Pamer E."/>
            <person name="Roberts R.J."/>
        </authorList>
    </citation>
    <scope>NUCLEOTIDE SEQUENCE [LARGE SCALE GENOMIC DNA]</scope>
    <source>
        <strain evidence="14">CBBP</strain>
        <strain evidence="8">CBBP-1</strain>
    </source>
</reference>
<dbReference type="Proteomes" id="UP001221009">
    <property type="component" value="Chromosome"/>
</dbReference>
<keyword evidence="2" id="KW-0238">DNA-binding</keyword>
<evidence type="ECO:0000256" key="3">
    <source>
        <dbReference type="ARBA" id="ARBA00023163"/>
    </source>
</evidence>
<name>A0A173RBW9_PARDI</name>
<dbReference type="GO" id="GO:0003700">
    <property type="term" value="F:DNA-binding transcription factor activity"/>
    <property type="evidence" value="ECO:0007669"/>
    <property type="project" value="InterPro"/>
</dbReference>
<evidence type="ECO:0000313" key="11">
    <source>
        <dbReference type="Proteomes" id="UP000095591"/>
    </source>
</evidence>
<dbReference type="PANTHER" id="PTHR43280">
    <property type="entry name" value="ARAC-FAMILY TRANSCRIPTIONAL REGULATOR"/>
    <property type="match status" value="1"/>
</dbReference>
<dbReference type="Proteomes" id="UP000501982">
    <property type="component" value="Chromosome"/>
</dbReference>
<reference evidence="9 12" key="3">
    <citation type="submission" date="2019-07" db="EMBL/GenBank/DDBJ databases">
        <title>Genome sequencing of Parabacteroides distasonis iSURF_7.</title>
        <authorList>
            <person name="Degefu H.N."/>
            <person name="Ruoff K.L."/>
            <person name="Price C.E."/>
            <person name="Valls R.A."/>
            <person name="O'Toole G.A."/>
        </authorList>
    </citation>
    <scope>NUCLEOTIDE SEQUENCE [LARGE SCALE GENOMIC DNA]</scope>
    <source>
        <strain evidence="9 12">CFPLTA003_1B</strain>
    </source>
</reference>
<dbReference type="EMBL" id="CP120353">
    <property type="protein sequence ID" value="WET65354.1"/>
    <property type="molecule type" value="Genomic_DNA"/>
</dbReference>
<evidence type="ECO:0000256" key="1">
    <source>
        <dbReference type="ARBA" id="ARBA00023015"/>
    </source>
</evidence>
<dbReference type="SMART" id="SM00342">
    <property type="entry name" value="HTH_ARAC"/>
    <property type="match status" value="1"/>
</dbReference>
<dbReference type="EMBL" id="VOHW01000001">
    <property type="protein sequence ID" value="TWV64145.1"/>
    <property type="molecule type" value="Genomic_DNA"/>
</dbReference>
<dbReference type="RefSeq" id="WP_005862599.1">
    <property type="nucleotide sequence ID" value="NZ_BAABYH010000001.1"/>
</dbReference>
<proteinExistence type="predicted"/>
<dbReference type="SUPFAM" id="SSF46689">
    <property type="entry name" value="Homeodomain-like"/>
    <property type="match status" value="1"/>
</dbReference>
<accession>A0A173RBW9</accession>
<dbReference type="Proteomes" id="UP000095591">
    <property type="component" value="Unassembled WGS sequence"/>
</dbReference>
<evidence type="ECO:0000313" key="10">
    <source>
        <dbReference type="EMBL" id="WET65354.1"/>
    </source>
</evidence>
<dbReference type="GO" id="GO:0043565">
    <property type="term" value="F:sequence-specific DNA binding"/>
    <property type="evidence" value="ECO:0007669"/>
    <property type="project" value="InterPro"/>
</dbReference>
<dbReference type="InterPro" id="IPR009057">
    <property type="entry name" value="Homeodomain-like_sf"/>
</dbReference>
<evidence type="ECO:0000313" key="5">
    <source>
        <dbReference type="EMBL" id="CUM74858.1"/>
    </source>
</evidence>
<reference evidence="6" key="5">
    <citation type="submission" date="2023-01" db="EMBL/GenBank/DDBJ databases">
        <title>Human gut microbiome strain richness.</title>
        <authorList>
            <person name="Chen-Liaw A."/>
        </authorList>
    </citation>
    <scope>NUCLEOTIDE SEQUENCE</scope>
    <source>
        <strain evidence="6">D35st1_E5_D35t1_190705</strain>
    </source>
</reference>
<feature type="domain" description="HTH araC/xylS-type" evidence="4">
    <location>
        <begin position="177"/>
        <end position="275"/>
    </location>
</feature>
<evidence type="ECO:0000313" key="14">
    <source>
        <dbReference type="Proteomes" id="UP000501982"/>
    </source>
</evidence>
<evidence type="ECO:0000313" key="9">
    <source>
        <dbReference type="EMBL" id="TWV64145.1"/>
    </source>
</evidence>
<dbReference type="PANTHER" id="PTHR43280:SF32">
    <property type="entry name" value="TRANSCRIPTIONAL REGULATORY PROTEIN"/>
    <property type="match status" value="1"/>
</dbReference>
<organism evidence="5 11">
    <name type="scientific">Parabacteroides distasonis</name>
    <dbReference type="NCBI Taxonomy" id="823"/>
    <lineage>
        <taxon>Bacteria</taxon>
        <taxon>Pseudomonadati</taxon>
        <taxon>Bacteroidota</taxon>
        <taxon>Bacteroidia</taxon>
        <taxon>Bacteroidales</taxon>
        <taxon>Tannerellaceae</taxon>
        <taxon>Parabacteroides</taxon>
    </lineage>
</organism>
<dbReference type="InterPro" id="IPR018060">
    <property type="entry name" value="HTH_AraC"/>
</dbReference>
<dbReference type="Proteomes" id="UP001211522">
    <property type="component" value="Unassembled WGS sequence"/>
</dbReference>
<reference evidence="5 11" key="1">
    <citation type="submission" date="2015-09" db="EMBL/GenBank/DDBJ databases">
        <authorList>
            <consortium name="Pathogen Informatics"/>
        </authorList>
    </citation>
    <scope>NUCLEOTIDE SEQUENCE [LARGE SCALE GENOMIC DNA]</scope>
    <source>
        <strain evidence="5 11">2789STDY5608872</strain>
    </source>
</reference>
<dbReference type="EMBL" id="CP051672">
    <property type="protein sequence ID" value="QJE27771.1"/>
    <property type="molecule type" value="Genomic_DNA"/>
</dbReference>
<reference evidence="7 13" key="2">
    <citation type="journal article" date="2019" name="Nat. Med.">
        <title>A library of human gut bacterial isolates paired with longitudinal multiomics data enables mechanistic microbiome research.</title>
        <authorList>
            <person name="Poyet M."/>
            <person name="Groussin M."/>
            <person name="Gibbons S.M."/>
            <person name="Avila-Pacheco J."/>
            <person name="Jiang X."/>
            <person name="Kearney S.M."/>
            <person name="Perrotta A.R."/>
            <person name="Berdy B."/>
            <person name="Zhao S."/>
            <person name="Lieberman T.D."/>
            <person name="Swanson P.K."/>
            <person name="Smith M."/>
            <person name="Roesemann S."/>
            <person name="Alexander J.E."/>
            <person name="Rich S.A."/>
            <person name="Livny J."/>
            <person name="Vlamakis H."/>
            <person name="Clish C."/>
            <person name="Bullock K."/>
            <person name="Deik A."/>
            <person name="Scott J."/>
            <person name="Pierce K.A."/>
            <person name="Xavier R.J."/>
            <person name="Alm E.J."/>
        </authorList>
    </citation>
    <scope>NUCLEOTIDE SEQUENCE [LARGE SCALE GENOMIC DNA]</scope>
    <source>
        <strain evidence="7 13">BIOML-A2</strain>
    </source>
</reference>
<evidence type="ECO:0000313" key="12">
    <source>
        <dbReference type="Proteomes" id="UP000315827"/>
    </source>
</evidence>
<dbReference type="EMBL" id="JAQMPX010000143">
    <property type="protein sequence ID" value="MDB9140642.1"/>
    <property type="molecule type" value="Genomic_DNA"/>
</dbReference>
<sequence length="277" mass="32854">MNPFEIERGESFIIGDSDLRELLDRPYKSGYGMILFCYKGTANISVDLSRWDIRRNTVIVLIPDTILTLNASSEDFKVQYISFSKVLFDEAVFRLDPPFFRFIKDNPCYTHPADQEETINVIIRLFWLIYMDRDNVYRDMIVKNQLQCFFLNMYDKTRYSFSSRQQNGCNRGEELFHKFINCIHAHYLDQKEVSFYANELCISPRYLSTITRQVTGESAKTIIDRHIILETKVLLRTTEMTVQEITNHLNFPSQSYLGRYFKKHTGESPIEYRMKRK</sequence>
<evidence type="ECO:0000313" key="7">
    <source>
        <dbReference type="EMBL" id="MRZ53867.1"/>
    </source>
</evidence>
<evidence type="ECO:0000256" key="2">
    <source>
        <dbReference type="ARBA" id="ARBA00023125"/>
    </source>
</evidence>
<evidence type="ECO:0000259" key="4">
    <source>
        <dbReference type="PROSITE" id="PS01124"/>
    </source>
</evidence>
<dbReference type="AlphaFoldDB" id="A0A173RBW9"/>
<dbReference type="Pfam" id="PF12833">
    <property type="entry name" value="HTH_18"/>
    <property type="match status" value="1"/>
</dbReference>
<keyword evidence="3" id="KW-0804">Transcription</keyword>
<protein>
    <submittedName>
        <fullName evidence="8">AraC family transcriptional regulator</fullName>
    </submittedName>
    <submittedName>
        <fullName evidence="5">Arabinose operon regulatory protein</fullName>
    </submittedName>
    <submittedName>
        <fullName evidence="6">Helix-turn-helix domain-containing protein</fullName>
    </submittedName>
</protein>
<dbReference type="Proteomes" id="UP000432516">
    <property type="component" value="Unassembled WGS sequence"/>
</dbReference>
<dbReference type="PROSITE" id="PS01124">
    <property type="entry name" value="HTH_ARAC_FAMILY_2"/>
    <property type="match status" value="1"/>
</dbReference>
<reference evidence="10" key="6">
    <citation type="submission" date="2023-03" db="EMBL/GenBank/DDBJ databases">
        <title>Parabacteroides distasonis, a bacteria resistant against UC.</title>
        <authorList>
            <person name="Dai W."/>
        </authorList>
    </citation>
    <scope>NUCLEOTIDE SEQUENCE</scope>
    <source>
        <strain evidence="10">F1-28</strain>
    </source>
</reference>
<dbReference type="Gene3D" id="1.10.10.60">
    <property type="entry name" value="Homeodomain-like"/>
    <property type="match status" value="1"/>
</dbReference>